<name>A0A073K6E2_9BACI</name>
<feature type="transmembrane region" description="Helical" evidence="5">
    <location>
        <begin position="67"/>
        <end position="88"/>
    </location>
</feature>
<reference evidence="6 7" key="1">
    <citation type="submission" date="2014-06" db="EMBL/GenBank/DDBJ databases">
        <title>Draft genome sequence of Bacillus gaemokensis JCM 15801 (MCCC 1A00707).</title>
        <authorList>
            <person name="Lai Q."/>
            <person name="Liu Y."/>
            <person name="Shao Z."/>
        </authorList>
    </citation>
    <scope>NUCLEOTIDE SEQUENCE [LARGE SCALE GENOMIC DNA]</scope>
    <source>
        <strain evidence="6 7">JCM 15801</strain>
    </source>
</reference>
<dbReference type="Pfam" id="PF09685">
    <property type="entry name" value="MamF_MmsF"/>
    <property type="match status" value="1"/>
</dbReference>
<proteinExistence type="predicted"/>
<dbReference type="AlphaFoldDB" id="A0A073K6E2"/>
<evidence type="ECO:0000256" key="4">
    <source>
        <dbReference type="ARBA" id="ARBA00023136"/>
    </source>
</evidence>
<evidence type="ECO:0000256" key="3">
    <source>
        <dbReference type="ARBA" id="ARBA00022989"/>
    </source>
</evidence>
<sequence>MKNTAREKRNIVIMLLLSAVLGIFSPLFMYITVARKNEAYKYHCRKVFNFHLLIFLLFNVSSRISRVLFWIVFAFEVIQVVSIAWKVICNHPYRYFIRIPLFKEDKYAVGGE</sequence>
<comment type="caution">
    <text evidence="6">The sequence shown here is derived from an EMBL/GenBank/DDBJ whole genome shotgun (WGS) entry which is preliminary data.</text>
</comment>
<keyword evidence="4 5" id="KW-0472">Membrane</keyword>
<dbReference type="STRING" id="574375.AZF08_13160"/>
<evidence type="ECO:0000256" key="5">
    <source>
        <dbReference type="SAM" id="Phobius"/>
    </source>
</evidence>
<dbReference type="OrthoDB" id="2878217at2"/>
<accession>A0A073K6E2</accession>
<dbReference type="InterPro" id="IPR019109">
    <property type="entry name" value="MamF_MmsF"/>
</dbReference>
<gene>
    <name evidence="6" type="ORF">BAGA_15820</name>
</gene>
<dbReference type="Proteomes" id="UP000027778">
    <property type="component" value="Unassembled WGS sequence"/>
</dbReference>
<evidence type="ECO:0000256" key="1">
    <source>
        <dbReference type="ARBA" id="ARBA00004141"/>
    </source>
</evidence>
<evidence type="ECO:0000256" key="2">
    <source>
        <dbReference type="ARBA" id="ARBA00022692"/>
    </source>
</evidence>
<comment type="subcellular location">
    <subcellularLocation>
        <location evidence="1">Membrane</location>
        <topology evidence="1">Multi-pass membrane protein</topology>
    </subcellularLocation>
</comment>
<organism evidence="6 7">
    <name type="scientific">Bacillus gaemokensis</name>
    <dbReference type="NCBI Taxonomy" id="574375"/>
    <lineage>
        <taxon>Bacteria</taxon>
        <taxon>Bacillati</taxon>
        <taxon>Bacillota</taxon>
        <taxon>Bacilli</taxon>
        <taxon>Bacillales</taxon>
        <taxon>Bacillaceae</taxon>
        <taxon>Bacillus</taxon>
        <taxon>Bacillus cereus group</taxon>
    </lineage>
</organism>
<dbReference type="RefSeq" id="WP_033676690.1">
    <property type="nucleotide sequence ID" value="NZ_JOTM01000024.1"/>
</dbReference>
<evidence type="ECO:0000313" key="6">
    <source>
        <dbReference type="EMBL" id="KEK22849.1"/>
    </source>
</evidence>
<evidence type="ECO:0008006" key="8">
    <source>
        <dbReference type="Google" id="ProtNLM"/>
    </source>
</evidence>
<keyword evidence="3 5" id="KW-1133">Transmembrane helix</keyword>
<protein>
    <recommendedName>
        <fullName evidence="8">DUF4870 domain-containing protein</fullName>
    </recommendedName>
</protein>
<dbReference type="EMBL" id="JOTM01000024">
    <property type="protein sequence ID" value="KEK22849.1"/>
    <property type="molecule type" value="Genomic_DNA"/>
</dbReference>
<feature type="transmembrane region" description="Helical" evidence="5">
    <location>
        <begin position="12"/>
        <end position="31"/>
    </location>
</feature>
<evidence type="ECO:0000313" key="7">
    <source>
        <dbReference type="Proteomes" id="UP000027778"/>
    </source>
</evidence>
<keyword evidence="7" id="KW-1185">Reference proteome</keyword>
<keyword evidence="2 5" id="KW-0812">Transmembrane</keyword>